<dbReference type="EMBL" id="MT143027">
    <property type="protein sequence ID" value="QJA91971.1"/>
    <property type="molecule type" value="Genomic_DNA"/>
</dbReference>
<name>A0A6M3LFP6_9ZZZZ</name>
<evidence type="ECO:0000256" key="1">
    <source>
        <dbReference type="SAM" id="MobiDB-lite"/>
    </source>
</evidence>
<protein>
    <submittedName>
        <fullName evidence="2">Uncharacterized protein</fullName>
    </submittedName>
</protein>
<gene>
    <name evidence="2" type="ORF">MM415B03221_0009</name>
</gene>
<reference evidence="2" key="1">
    <citation type="submission" date="2020-03" db="EMBL/GenBank/DDBJ databases">
        <title>The deep terrestrial virosphere.</title>
        <authorList>
            <person name="Holmfeldt K."/>
            <person name="Nilsson E."/>
            <person name="Simone D."/>
            <person name="Lopez-Fernandez M."/>
            <person name="Wu X."/>
            <person name="de Brujin I."/>
            <person name="Lundin D."/>
            <person name="Andersson A."/>
            <person name="Bertilsson S."/>
            <person name="Dopson M."/>
        </authorList>
    </citation>
    <scope>NUCLEOTIDE SEQUENCE</scope>
    <source>
        <strain evidence="2">MM415B03221</strain>
    </source>
</reference>
<evidence type="ECO:0000313" key="2">
    <source>
        <dbReference type="EMBL" id="QJA91971.1"/>
    </source>
</evidence>
<sequence length="221" mass="25306">MTYDMPPDIPADKEDYERWEKDERSRQECQRLTTAVDHFAESMKRKLHQKAASGYRGWDDPSCLVNIKVMLLKHAADVYAGKDSQSVDVANLAMMIWQQFVVSLCWWSVENKEANVPITSDPMELEAAIDELKLMREECSEQEANAITLVLGHVTDERILAARELSEIAQDELAKTRHALDMSVHRQNEYAAMLNKIDGGKRQVFSDMRDWMFAVLGGPKE</sequence>
<accession>A0A6M3LFP6</accession>
<feature type="compositionally biased region" description="Basic and acidic residues" evidence="1">
    <location>
        <begin position="10"/>
        <end position="24"/>
    </location>
</feature>
<organism evidence="2">
    <name type="scientific">viral metagenome</name>
    <dbReference type="NCBI Taxonomy" id="1070528"/>
    <lineage>
        <taxon>unclassified sequences</taxon>
        <taxon>metagenomes</taxon>
        <taxon>organismal metagenomes</taxon>
    </lineage>
</organism>
<proteinExistence type="predicted"/>
<feature type="region of interest" description="Disordered" evidence="1">
    <location>
        <begin position="1"/>
        <end position="24"/>
    </location>
</feature>
<dbReference type="AlphaFoldDB" id="A0A6M3LFP6"/>